<dbReference type="PATRIC" id="fig|153151.4.peg.428"/>
<dbReference type="Proteomes" id="UP000075324">
    <property type="component" value="Unassembled WGS sequence"/>
</dbReference>
<dbReference type="AlphaFoldDB" id="A0A150N713"/>
<reference evidence="1 2" key="1">
    <citation type="submission" date="2016-01" db="EMBL/GenBank/DDBJ databases">
        <title>Draft Genome Sequences of Seven Thermophilic Sporeformers Isolated from Foods.</title>
        <authorList>
            <person name="Berendsen E.M."/>
            <person name="Wells-Bennik M.H."/>
            <person name="Krawcyk A.O."/>
            <person name="De Jong A."/>
            <person name="Holsappel S."/>
            <person name="Eijlander R.T."/>
            <person name="Kuipers O.P."/>
        </authorList>
    </citation>
    <scope>NUCLEOTIDE SEQUENCE [LARGE SCALE GENOMIC DNA]</scope>
    <source>
        <strain evidence="1 2">B4110</strain>
    </source>
</reference>
<accession>A0A150N713</accession>
<gene>
    <name evidence="1" type="ORF">B4110_0325</name>
</gene>
<comment type="caution">
    <text evidence="1">The sequence shown here is derived from an EMBL/GenBank/DDBJ whole genome shotgun (WGS) entry which is preliminary data.</text>
</comment>
<protein>
    <submittedName>
        <fullName evidence="1">Uncharacterized protein</fullName>
    </submittedName>
</protein>
<dbReference type="EMBL" id="LQYW01000013">
    <property type="protein sequence ID" value="KYD32436.1"/>
    <property type="molecule type" value="Genomic_DNA"/>
</dbReference>
<sequence>MKLFCTKEKSRHIFRFYLTYEELKPSKRKIIFLQHLMFLSYL</sequence>
<evidence type="ECO:0000313" key="1">
    <source>
        <dbReference type="EMBL" id="KYD32436.1"/>
    </source>
</evidence>
<proteinExistence type="predicted"/>
<name>A0A150N713_9BACL</name>
<organism evidence="1 2">
    <name type="scientific">Parageobacillus toebii</name>
    <dbReference type="NCBI Taxonomy" id="153151"/>
    <lineage>
        <taxon>Bacteria</taxon>
        <taxon>Bacillati</taxon>
        <taxon>Bacillota</taxon>
        <taxon>Bacilli</taxon>
        <taxon>Bacillales</taxon>
        <taxon>Anoxybacillaceae</taxon>
        <taxon>Parageobacillus</taxon>
    </lineage>
</organism>
<evidence type="ECO:0000313" key="2">
    <source>
        <dbReference type="Proteomes" id="UP000075324"/>
    </source>
</evidence>